<dbReference type="EMBL" id="CP002467">
    <property type="protein sequence ID" value="ADV83851.1"/>
    <property type="molecule type" value="Genomic_DNA"/>
</dbReference>
<reference evidence="3 4" key="1">
    <citation type="journal article" date="2012" name="Stand. Genomic Sci.">
        <title>Complete genome sequence of Terriglobus saanensis type strain SP1PR4(T), an Acidobacteria from tundra soil.</title>
        <authorList>
            <person name="Rawat S.R."/>
            <person name="Mannisto M.K."/>
            <person name="Starovoytov V."/>
            <person name="Goodwin L."/>
            <person name="Nolan M."/>
            <person name="Hauser L."/>
            <person name="Land M."/>
            <person name="Davenport K.W."/>
            <person name="Woyke T."/>
            <person name="Haggblom M.M."/>
        </authorList>
    </citation>
    <scope>NUCLEOTIDE SEQUENCE</scope>
    <source>
        <strain evidence="4">ATCC BAA-1853 / DSM 23119 / SP1PR4</strain>
    </source>
</reference>
<dbReference type="STRING" id="401053.AciPR4_3092"/>
<evidence type="ECO:0000256" key="1">
    <source>
        <dbReference type="SAM" id="MobiDB-lite"/>
    </source>
</evidence>
<gene>
    <name evidence="3" type="ordered locus">AciPR4_3092</name>
</gene>
<dbReference type="HOGENOM" id="CLU_2604848_0_0_0"/>
<keyword evidence="4" id="KW-1185">Reference proteome</keyword>
<dbReference type="KEGG" id="tsa:AciPR4_3092"/>
<evidence type="ECO:0000313" key="4">
    <source>
        <dbReference type="Proteomes" id="UP000006844"/>
    </source>
</evidence>
<dbReference type="Proteomes" id="UP000006844">
    <property type="component" value="Chromosome"/>
</dbReference>
<evidence type="ECO:0000313" key="3">
    <source>
        <dbReference type="EMBL" id="ADV83851.1"/>
    </source>
</evidence>
<keyword evidence="2" id="KW-0472">Membrane</keyword>
<keyword evidence="2" id="KW-1133">Transmembrane helix</keyword>
<name>E8V6P9_TERSS</name>
<dbReference type="AlphaFoldDB" id="E8V6P9"/>
<keyword evidence="2" id="KW-0812">Transmembrane</keyword>
<protein>
    <submittedName>
        <fullName evidence="3">Uncharacterized protein</fullName>
    </submittedName>
</protein>
<organism evidence="3 4">
    <name type="scientific">Terriglobus saanensis (strain ATCC BAA-1853 / DSM 23119 / SP1PR4)</name>
    <dbReference type="NCBI Taxonomy" id="401053"/>
    <lineage>
        <taxon>Bacteria</taxon>
        <taxon>Pseudomonadati</taxon>
        <taxon>Acidobacteriota</taxon>
        <taxon>Terriglobia</taxon>
        <taxon>Terriglobales</taxon>
        <taxon>Acidobacteriaceae</taxon>
        <taxon>Terriglobus</taxon>
    </lineage>
</organism>
<feature type="transmembrane region" description="Helical" evidence="2">
    <location>
        <begin position="12"/>
        <end position="33"/>
    </location>
</feature>
<evidence type="ECO:0000256" key="2">
    <source>
        <dbReference type="SAM" id="Phobius"/>
    </source>
</evidence>
<accession>E8V6P9</accession>
<sequence>MYSTLNGLEQLSVFLLIVMVTMVLVWLVILVCLSREHEREEHTRARSVRSKLPPHFGNKPGPPANLVMPSPAPYKAAKR</sequence>
<feature type="region of interest" description="Disordered" evidence="1">
    <location>
        <begin position="37"/>
        <end position="79"/>
    </location>
</feature>
<proteinExistence type="predicted"/>